<evidence type="ECO:0000256" key="1">
    <source>
        <dbReference type="ARBA" id="ARBA00004123"/>
    </source>
</evidence>
<feature type="compositionally biased region" description="Low complexity" evidence="6">
    <location>
        <begin position="454"/>
        <end position="467"/>
    </location>
</feature>
<dbReference type="SMART" id="SM00353">
    <property type="entry name" value="HLH"/>
    <property type="match status" value="1"/>
</dbReference>
<dbReference type="InterPro" id="IPR036638">
    <property type="entry name" value="HLH_DNA-bd_sf"/>
</dbReference>
<sequence length="467" mass="51077">MVKTDDFILMLEDGSCATATLTTATTAVLMEKMVAEKVKNGCDGKRGELLIEAVDDVVARRDVWLPESQSPDAKCSSADFDQSDESGGDQSGVSNGSHRNCRFSMDGRTNDRQMFTDSINNDLDDRRLRRQIANCNERRRMQSINAGFQALRQLLPRKDGDKMSKAAILAATAEFIQSLLREKDKLLEENCVVMAKKRRMETEDAEKVILREAAVGPNVVDCLRTIGELRNSLQKETQLRMTFEKEMAELRCQLRLSPPSSALVALPPFPSPRSSSDFAPISSSSPTSAVANGREGLLIELVRQREQQQQLFRPTAVLPSEVQLLTSAINSLANGSPERLALQMQQQQQQDNNGTMTVPTNGIVRDAQQQQVGQQLTTVFEMREPLAVVQQRTMGSSEEANALPTAEGAAVDSDCATPATISQKNLQALVLAIRHLEGSAATVSSPLQSVRPPSALSSADSNLALFQ</sequence>
<dbReference type="GO" id="GO:0005634">
    <property type="term" value="C:nucleus"/>
    <property type="evidence" value="ECO:0007669"/>
    <property type="project" value="UniProtKB-SubCell"/>
</dbReference>
<evidence type="ECO:0000256" key="2">
    <source>
        <dbReference type="ARBA" id="ARBA00023015"/>
    </source>
</evidence>
<evidence type="ECO:0000313" key="8">
    <source>
        <dbReference type="EMBL" id="KAL3095430.1"/>
    </source>
</evidence>
<dbReference type="PANTHER" id="PTHR15741">
    <property type="entry name" value="BASIC HELIX-LOOP-HELIX ZIP TRANSCRIPTION FACTOR"/>
    <property type="match status" value="1"/>
</dbReference>
<protein>
    <recommendedName>
        <fullName evidence="7">BHLH domain-containing protein</fullName>
    </recommendedName>
</protein>
<gene>
    <name evidence="8" type="ORF">niasHS_007529</name>
</gene>
<reference evidence="8 9" key="1">
    <citation type="submission" date="2024-10" db="EMBL/GenBank/DDBJ databases">
        <authorList>
            <person name="Kim D."/>
        </authorList>
    </citation>
    <scope>NUCLEOTIDE SEQUENCE [LARGE SCALE GENOMIC DNA]</scope>
    <source>
        <strain evidence="8">Taebaek</strain>
    </source>
</reference>
<accession>A0ABD2JXS7</accession>
<evidence type="ECO:0000256" key="5">
    <source>
        <dbReference type="ARBA" id="ARBA00023242"/>
    </source>
</evidence>
<proteinExistence type="predicted"/>
<feature type="domain" description="BHLH" evidence="7">
    <location>
        <begin position="128"/>
        <end position="179"/>
    </location>
</feature>
<dbReference type="InterPro" id="IPR011598">
    <property type="entry name" value="bHLH_dom"/>
</dbReference>
<keyword evidence="4" id="KW-0804">Transcription</keyword>
<dbReference type="Pfam" id="PF00010">
    <property type="entry name" value="HLH"/>
    <property type="match status" value="1"/>
</dbReference>
<evidence type="ECO:0000313" key="9">
    <source>
        <dbReference type="Proteomes" id="UP001620645"/>
    </source>
</evidence>
<comment type="caution">
    <text evidence="8">The sequence shown here is derived from an EMBL/GenBank/DDBJ whole genome shotgun (WGS) entry which is preliminary data.</text>
</comment>
<dbReference type="PROSITE" id="PS50888">
    <property type="entry name" value="BHLH"/>
    <property type="match status" value="1"/>
</dbReference>
<evidence type="ECO:0000256" key="4">
    <source>
        <dbReference type="ARBA" id="ARBA00023163"/>
    </source>
</evidence>
<dbReference type="AlphaFoldDB" id="A0ABD2JXS7"/>
<feature type="region of interest" description="Disordered" evidence="6">
    <location>
        <begin position="443"/>
        <end position="467"/>
    </location>
</feature>
<dbReference type="PANTHER" id="PTHR15741:SF27">
    <property type="entry name" value="TRANSCRIPTION FACTOR AP-4"/>
    <property type="match status" value="1"/>
</dbReference>
<dbReference type="GO" id="GO:0003677">
    <property type="term" value="F:DNA binding"/>
    <property type="evidence" value="ECO:0007669"/>
    <property type="project" value="UniProtKB-KW"/>
</dbReference>
<keyword evidence="2" id="KW-0805">Transcription regulation</keyword>
<dbReference type="SUPFAM" id="SSF47459">
    <property type="entry name" value="HLH, helix-loop-helix DNA-binding domain"/>
    <property type="match status" value="1"/>
</dbReference>
<feature type="region of interest" description="Disordered" evidence="6">
    <location>
        <begin position="68"/>
        <end position="117"/>
    </location>
</feature>
<dbReference type="InterPro" id="IPR052207">
    <property type="entry name" value="Max-like/E-box_TFs"/>
</dbReference>
<dbReference type="CDD" id="cd11419">
    <property type="entry name" value="bHLHzip_TFAP4"/>
    <property type="match status" value="1"/>
</dbReference>
<comment type="subcellular location">
    <subcellularLocation>
        <location evidence="1">Nucleus</location>
    </subcellularLocation>
</comment>
<keyword evidence="3" id="KW-0238">DNA-binding</keyword>
<evidence type="ECO:0000259" key="7">
    <source>
        <dbReference type="PROSITE" id="PS50888"/>
    </source>
</evidence>
<organism evidence="8 9">
    <name type="scientific">Heterodera schachtii</name>
    <name type="common">Sugarbeet cyst nematode worm</name>
    <name type="synonym">Tylenchus schachtii</name>
    <dbReference type="NCBI Taxonomy" id="97005"/>
    <lineage>
        <taxon>Eukaryota</taxon>
        <taxon>Metazoa</taxon>
        <taxon>Ecdysozoa</taxon>
        <taxon>Nematoda</taxon>
        <taxon>Chromadorea</taxon>
        <taxon>Rhabditida</taxon>
        <taxon>Tylenchina</taxon>
        <taxon>Tylenchomorpha</taxon>
        <taxon>Tylenchoidea</taxon>
        <taxon>Heteroderidae</taxon>
        <taxon>Heteroderinae</taxon>
        <taxon>Heterodera</taxon>
    </lineage>
</organism>
<keyword evidence="5" id="KW-0539">Nucleus</keyword>
<dbReference type="Gene3D" id="4.10.280.10">
    <property type="entry name" value="Helix-loop-helix DNA-binding domain"/>
    <property type="match status" value="1"/>
</dbReference>
<dbReference type="Proteomes" id="UP001620645">
    <property type="component" value="Unassembled WGS sequence"/>
</dbReference>
<keyword evidence="9" id="KW-1185">Reference proteome</keyword>
<evidence type="ECO:0000256" key="6">
    <source>
        <dbReference type="SAM" id="MobiDB-lite"/>
    </source>
</evidence>
<evidence type="ECO:0000256" key="3">
    <source>
        <dbReference type="ARBA" id="ARBA00023125"/>
    </source>
</evidence>
<name>A0ABD2JXS7_HETSC</name>
<dbReference type="EMBL" id="JBICCN010000083">
    <property type="protein sequence ID" value="KAL3095430.1"/>
    <property type="molecule type" value="Genomic_DNA"/>
</dbReference>